<dbReference type="PANTHER" id="PTHR42997:SF1">
    <property type="entry name" value="AP-4-A PHOSPHORYLASE"/>
    <property type="match status" value="1"/>
</dbReference>
<keyword evidence="1" id="KW-0547">Nucleotide-binding</keyword>
<dbReference type="AlphaFoldDB" id="A0A937XHS3"/>
<feature type="binding site" evidence="3">
    <location>
        <position position="127"/>
    </location>
    <ligand>
        <name>substrate</name>
    </ligand>
</feature>
<protein>
    <submittedName>
        <fullName evidence="6">HIT domain-containing protein</fullName>
    </submittedName>
</protein>
<dbReference type="EMBL" id="VGIR01000038">
    <property type="protein sequence ID" value="MBM3331629.1"/>
    <property type="molecule type" value="Genomic_DNA"/>
</dbReference>
<reference evidence="6" key="1">
    <citation type="submission" date="2019-03" db="EMBL/GenBank/DDBJ databases">
        <title>Lake Tanganyika Metagenome-Assembled Genomes (MAGs).</title>
        <authorList>
            <person name="Tran P."/>
        </authorList>
    </citation>
    <scope>NUCLEOTIDE SEQUENCE</scope>
    <source>
        <strain evidence="6">K_DeepCast_150m_m2_040</strain>
    </source>
</reference>
<dbReference type="CDD" id="cd01275">
    <property type="entry name" value="FHIT"/>
    <property type="match status" value="1"/>
</dbReference>
<dbReference type="Proteomes" id="UP000779900">
    <property type="component" value="Unassembled WGS sequence"/>
</dbReference>
<proteinExistence type="predicted"/>
<dbReference type="PANTHER" id="PTHR42997">
    <property type="entry name" value="HIT FAMILY HYDROLASE"/>
    <property type="match status" value="1"/>
</dbReference>
<evidence type="ECO:0000313" key="6">
    <source>
        <dbReference type="EMBL" id="MBM3331629.1"/>
    </source>
</evidence>
<dbReference type="GO" id="GO:0003824">
    <property type="term" value="F:catalytic activity"/>
    <property type="evidence" value="ECO:0007669"/>
    <property type="project" value="InterPro"/>
</dbReference>
<dbReference type="GO" id="GO:0000166">
    <property type="term" value="F:nucleotide binding"/>
    <property type="evidence" value="ECO:0007669"/>
    <property type="project" value="UniProtKB-KW"/>
</dbReference>
<dbReference type="InterPro" id="IPR011146">
    <property type="entry name" value="HIT-like"/>
</dbReference>
<evidence type="ECO:0000313" key="7">
    <source>
        <dbReference type="Proteomes" id="UP000779900"/>
    </source>
</evidence>
<feature type="binding site" evidence="3">
    <location>
        <begin position="117"/>
        <end position="120"/>
    </location>
    <ligand>
        <name>substrate</name>
    </ligand>
</feature>
<dbReference type="InterPro" id="IPR039383">
    <property type="entry name" value="FHIT"/>
</dbReference>
<accession>A0A937XHS3</accession>
<feature type="active site" description="Tele-AMP-histidine intermediate" evidence="2">
    <location>
        <position position="125"/>
    </location>
</feature>
<evidence type="ECO:0000259" key="5">
    <source>
        <dbReference type="PROSITE" id="PS51084"/>
    </source>
</evidence>
<comment type="caution">
    <text evidence="6">The sequence shown here is derived from an EMBL/GenBank/DDBJ whole genome shotgun (WGS) entry which is preliminary data.</text>
</comment>
<name>A0A937XHS3_UNCW3</name>
<dbReference type="InterPro" id="IPR052908">
    <property type="entry name" value="AP-4-A_phosphorylase"/>
</dbReference>
<evidence type="ECO:0000256" key="2">
    <source>
        <dbReference type="PIRSR" id="PIRSR639383-1"/>
    </source>
</evidence>
<dbReference type="Pfam" id="PF01230">
    <property type="entry name" value="HIT"/>
    <property type="match status" value="1"/>
</dbReference>
<evidence type="ECO:0000256" key="4">
    <source>
        <dbReference type="PROSITE-ProRule" id="PRU00464"/>
    </source>
</evidence>
<feature type="binding site" evidence="3">
    <location>
        <position position="55"/>
    </location>
    <ligand>
        <name>substrate</name>
    </ligand>
</feature>
<gene>
    <name evidence="6" type="ORF">FJY68_07245</name>
</gene>
<feature type="domain" description="HIT" evidence="5">
    <location>
        <begin position="28"/>
        <end position="138"/>
    </location>
</feature>
<feature type="short sequence motif" description="Histidine triad motif" evidence="4">
    <location>
        <begin position="123"/>
        <end position="127"/>
    </location>
</feature>
<dbReference type="SUPFAM" id="SSF54197">
    <property type="entry name" value="HIT-like"/>
    <property type="match status" value="1"/>
</dbReference>
<dbReference type="InterPro" id="IPR036265">
    <property type="entry name" value="HIT-like_sf"/>
</dbReference>
<evidence type="ECO:0000256" key="1">
    <source>
        <dbReference type="ARBA" id="ARBA00022741"/>
    </source>
</evidence>
<evidence type="ECO:0000256" key="3">
    <source>
        <dbReference type="PIRSR" id="PIRSR639383-2"/>
    </source>
</evidence>
<dbReference type="PROSITE" id="PS51084">
    <property type="entry name" value="HIT_2"/>
    <property type="match status" value="1"/>
</dbReference>
<organism evidence="6 7">
    <name type="scientific">candidate division WOR-3 bacterium</name>
    <dbReference type="NCBI Taxonomy" id="2052148"/>
    <lineage>
        <taxon>Bacteria</taxon>
        <taxon>Bacteria division WOR-3</taxon>
    </lineage>
</organism>
<sequence>MKTLWAPWRAEYIYCAAGHDSTGKRHCLFCNLLKTKDDPKHLILHRGRRAFVVMNRFPYNNGHVMVAPSRHVATFERLTAEEGAELFRLVQKSLAVLRRQLKPQGFNVGANLGRVGGAGVAGHVHIHIVPRWLGDVNFMPLLAETKVISEHLSETYDRLRRQFRSPNDE</sequence>
<dbReference type="Gene3D" id="3.30.428.10">
    <property type="entry name" value="HIT-like"/>
    <property type="match status" value="1"/>
</dbReference>